<keyword evidence="2 3" id="KW-0175">Coiled coil</keyword>
<dbReference type="RefSeq" id="WP_092158446.1">
    <property type="nucleotide sequence ID" value="NZ_FNGA01000001.1"/>
</dbReference>
<evidence type="ECO:0000313" key="4">
    <source>
        <dbReference type="EMBL" id="SDK55878.1"/>
    </source>
</evidence>
<evidence type="ECO:0000256" key="1">
    <source>
        <dbReference type="ARBA" id="ARBA00004196"/>
    </source>
</evidence>
<dbReference type="PANTHER" id="PTHR32347:SF29">
    <property type="entry name" value="UPF0194 MEMBRANE PROTEIN YBHG"/>
    <property type="match status" value="1"/>
</dbReference>
<dbReference type="OrthoDB" id="5446415at2"/>
<dbReference type="Proteomes" id="UP000199053">
    <property type="component" value="Unassembled WGS sequence"/>
</dbReference>
<protein>
    <submittedName>
        <fullName evidence="4">Multidrug resistance efflux pump</fullName>
    </submittedName>
</protein>
<dbReference type="STRING" id="246191.SAMN05660337_0815"/>
<name>A0A1G9CW23_9BACT</name>
<comment type="subcellular location">
    <subcellularLocation>
        <location evidence="1">Cell envelope</location>
    </subcellularLocation>
</comment>
<feature type="coiled-coil region" evidence="3">
    <location>
        <begin position="76"/>
        <end position="117"/>
    </location>
</feature>
<dbReference type="PANTHER" id="PTHR32347">
    <property type="entry name" value="EFFLUX SYSTEM COMPONENT YKNX-RELATED"/>
    <property type="match status" value="1"/>
</dbReference>
<gene>
    <name evidence="4" type="ORF">SAMN05660337_0815</name>
</gene>
<sequence length="392" mass="44270">MKVFFSKKTTTWIVLLVIALLPLPSIANYMQRFVVRNGVVTAYRYEVRAPIDGVVNNITVTPGMSSAGKTILTLGNRRATGQYETLEKELLSLGKQLEDNKNKLSKYINRLERDINQSLAILKARLTGEEASKVESIHRRNRINKLVVASVATQEDADQVESKFQKADSQVRTTLLEIEQLKHRRNMVNQGMLPNDLSDGALQVQRRINELHQNILACKRRMSESETDFTTGTTYQQKPETDRNNRFARASVKLPDTAVVWEVDVQNGMEVAKGDRLLSYIDRSRLMVEVAIDDATLELIEPGQAVKVRLFGRSDFIEGKVIRVMGSAGLWHTSLFAADIKSRSSRDGRVLVLIKDENLYNHVGKFCGVGRTAYAEFEGIGLMEQYFGVFLR</sequence>
<dbReference type="GO" id="GO:0030313">
    <property type="term" value="C:cell envelope"/>
    <property type="evidence" value="ECO:0007669"/>
    <property type="project" value="UniProtKB-SubCell"/>
</dbReference>
<organism evidence="4 5">
    <name type="scientific">Maridesulfovibrio ferrireducens</name>
    <dbReference type="NCBI Taxonomy" id="246191"/>
    <lineage>
        <taxon>Bacteria</taxon>
        <taxon>Pseudomonadati</taxon>
        <taxon>Thermodesulfobacteriota</taxon>
        <taxon>Desulfovibrionia</taxon>
        <taxon>Desulfovibrionales</taxon>
        <taxon>Desulfovibrionaceae</taxon>
        <taxon>Maridesulfovibrio</taxon>
    </lineage>
</organism>
<evidence type="ECO:0000256" key="2">
    <source>
        <dbReference type="ARBA" id="ARBA00023054"/>
    </source>
</evidence>
<dbReference type="AlphaFoldDB" id="A0A1G9CW23"/>
<reference evidence="5" key="1">
    <citation type="submission" date="2016-10" db="EMBL/GenBank/DDBJ databases">
        <authorList>
            <person name="Varghese N."/>
            <person name="Submissions S."/>
        </authorList>
    </citation>
    <scope>NUCLEOTIDE SEQUENCE [LARGE SCALE GENOMIC DNA]</scope>
    <source>
        <strain evidence="5">DSM 16995</strain>
    </source>
</reference>
<proteinExistence type="predicted"/>
<dbReference type="InterPro" id="IPR050465">
    <property type="entry name" value="UPF0194_transport"/>
</dbReference>
<dbReference type="EMBL" id="FNGA01000001">
    <property type="protein sequence ID" value="SDK55878.1"/>
    <property type="molecule type" value="Genomic_DNA"/>
</dbReference>
<evidence type="ECO:0000313" key="5">
    <source>
        <dbReference type="Proteomes" id="UP000199053"/>
    </source>
</evidence>
<accession>A0A1G9CW23</accession>
<keyword evidence="5" id="KW-1185">Reference proteome</keyword>
<evidence type="ECO:0000256" key="3">
    <source>
        <dbReference type="SAM" id="Coils"/>
    </source>
</evidence>